<reference evidence="1 2" key="1">
    <citation type="submission" date="2019-07" db="EMBL/GenBank/DDBJ databases">
        <title>Shewanella sp. YLB-06 whole genomic sequence.</title>
        <authorList>
            <person name="Yu L."/>
        </authorList>
    </citation>
    <scope>NUCLEOTIDE SEQUENCE [LARGE SCALE GENOMIC DNA]</scope>
    <source>
        <strain evidence="1 2">YLB-06</strain>
    </source>
</reference>
<accession>A0ABX5X1T2</accession>
<evidence type="ECO:0008006" key="3">
    <source>
        <dbReference type="Google" id="ProtNLM"/>
    </source>
</evidence>
<name>A0ABX5X1T2_9GAMM</name>
<sequence>MKIPLGVHHWLASISVGLAVQSGFMSHYHELIKQADNSLYQAKSSSIFTNEVNHCQVL</sequence>
<organism evidence="1 2">
    <name type="scientific">Shewanella psychropiezotolerans</name>
    <dbReference type="NCBI Taxonomy" id="2593655"/>
    <lineage>
        <taxon>Bacteria</taxon>
        <taxon>Pseudomonadati</taxon>
        <taxon>Pseudomonadota</taxon>
        <taxon>Gammaproteobacteria</taxon>
        <taxon>Alteromonadales</taxon>
        <taxon>Shewanellaceae</taxon>
        <taxon>Shewanella</taxon>
    </lineage>
</organism>
<dbReference type="EMBL" id="CP041614">
    <property type="protein sequence ID" value="QDO83241.1"/>
    <property type="molecule type" value="Genomic_DNA"/>
</dbReference>
<proteinExistence type="predicted"/>
<dbReference type="Proteomes" id="UP000315947">
    <property type="component" value="Chromosome"/>
</dbReference>
<gene>
    <name evidence="1" type="ORF">FM037_08365</name>
</gene>
<evidence type="ECO:0000313" key="1">
    <source>
        <dbReference type="EMBL" id="QDO83241.1"/>
    </source>
</evidence>
<keyword evidence="2" id="KW-1185">Reference proteome</keyword>
<protein>
    <recommendedName>
        <fullName evidence="3">GGDEF domain-containing protein</fullName>
    </recommendedName>
</protein>
<evidence type="ECO:0000313" key="2">
    <source>
        <dbReference type="Proteomes" id="UP000315947"/>
    </source>
</evidence>